<proteinExistence type="predicted"/>
<dbReference type="Pfam" id="PF00392">
    <property type="entry name" value="GntR"/>
    <property type="match status" value="1"/>
</dbReference>
<dbReference type="SMART" id="SM00345">
    <property type="entry name" value="HTH_GNTR"/>
    <property type="match status" value="1"/>
</dbReference>
<dbReference type="PANTHER" id="PTHR43537:SF5">
    <property type="entry name" value="UXU OPERON TRANSCRIPTIONAL REGULATOR"/>
    <property type="match status" value="1"/>
</dbReference>
<organism evidence="6 7">
    <name type="scientific">Mesorhizobium shonense</name>
    <dbReference type="NCBI Taxonomy" id="1209948"/>
    <lineage>
        <taxon>Bacteria</taxon>
        <taxon>Pseudomonadati</taxon>
        <taxon>Pseudomonadota</taxon>
        <taxon>Alphaproteobacteria</taxon>
        <taxon>Hyphomicrobiales</taxon>
        <taxon>Phyllobacteriaceae</taxon>
        <taxon>Mesorhizobium</taxon>
    </lineage>
</organism>
<evidence type="ECO:0000313" key="6">
    <source>
        <dbReference type="EMBL" id="MET3596108.1"/>
    </source>
</evidence>
<dbReference type="SUPFAM" id="SSF46785">
    <property type="entry name" value="Winged helix' DNA-binding domain"/>
    <property type="match status" value="1"/>
</dbReference>
<gene>
    <name evidence="6" type="ORF">ABID26_005525</name>
</gene>
<dbReference type="PRINTS" id="PR00035">
    <property type="entry name" value="HTHGNTR"/>
</dbReference>
<dbReference type="SMART" id="SM00895">
    <property type="entry name" value="FCD"/>
    <property type="match status" value="1"/>
</dbReference>
<dbReference type="GO" id="GO:0003677">
    <property type="term" value="F:DNA binding"/>
    <property type="evidence" value="ECO:0007669"/>
    <property type="project" value="UniProtKB-KW"/>
</dbReference>
<dbReference type="InterPro" id="IPR011711">
    <property type="entry name" value="GntR_C"/>
</dbReference>
<accession>A0ABV2HZT2</accession>
<feature type="region of interest" description="Disordered" evidence="4">
    <location>
        <begin position="229"/>
        <end position="248"/>
    </location>
</feature>
<dbReference type="InterPro" id="IPR008920">
    <property type="entry name" value="TF_FadR/GntR_C"/>
</dbReference>
<evidence type="ECO:0000313" key="7">
    <source>
        <dbReference type="Proteomes" id="UP001549036"/>
    </source>
</evidence>
<evidence type="ECO:0000259" key="5">
    <source>
        <dbReference type="PROSITE" id="PS50949"/>
    </source>
</evidence>
<evidence type="ECO:0000256" key="3">
    <source>
        <dbReference type="ARBA" id="ARBA00023163"/>
    </source>
</evidence>
<keyword evidence="7" id="KW-1185">Reference proteome</keyword>
<dbReference type="InterPro" id="IPR036390">
    <property type="entry name" value="WH_DNA-bd_sf"/>
</dbReference>
<keyword evidence="2 6" id="KW-0238">DNA-binding</keyword>
<dbReference type="InterPro" id="IPR000524">
    <property type="entry name" value="Tscrpt_reg_HTH_GntR"/>
</dbReference>
<dbReference type="Proteomes" id="UP001549036">
    <property type="component" value="Unassembled WGS sequence"/>
</dbReference>
<dbReference type="PROSITE" id="PS50949">
    <property type="entry name" value="HTH_GNTR"/>
    <property type="match status" value="1"/>
</dbReference>
<keyword evidence="3" id="KW-0804">Transcription</keyword>
<dbReference type="EMBL" id="JBEPLM010000013">
    <property type="protein sequence ID" value="MET3596108.1"/>
    <property type="molecule type" value="Genomic_DNA"/>
</dbReference>
<dbReference type="Gene3D" id="1.10.10.10">
    <property type="entry name" value="Winged helix-like DNA-binding domain superfamily/Winged helix DNA-binding domain"/>
    <property type="match status" value="1"/>
</dbReference>
<sequence length="248" mass="27870">MPIEAIVPRRLYRQVADQLRQLFDSGEYAAGDRLPTERELAERMGISRPTIREALIALEVEGRVRIRVGSGIYVTEPPRSAPPPSAGEGPFELLRAREFIEGAIAEEAAQHVKAEHIRILDRVLGRMDRQRHPTRTTISLDREFHTGVAAILGNAVLVRVVGDLFDQRMNPYFERLSSYFEDRTTWQAALEEHRAVRDALAAHDPGGAKAAMRHHLRLSQERFSRNFGEGSAVAETAGKKEPPIIHTE</sequence>
<dbReference type="CDD" id="cd07377">
    <property type="entry name" value="WHTH_GntR"/>
    <property type="match status" value="1"/>
</dbReference>
<dbReference type="Gene3D" id="1.20.120.530">
    <property type="entry name" value="GntR ligand-binding domain-like"/>
    <property type="match status" value="1"/>
</dbReference>
<keyword evidence="1" id="KW-0805">Transcription regulation</keyword>
<feature type="compositionally biased region" description="Basic and acidic residues" evidence="4">
    <location>
        <begin position="237"/>
        <end position="248"/>
    </location>
</feature>
<protein>
    <submittedName>
        <fullName evidence="6">DNA-binding FadR family transcriptional regulator</fullName>
    </submittedName>
</protein>
<reference evidence="6 7" key="1">
    <citation type="submission" date="2024-06" db="EMBL/GenBank/DDBJ databases">
        <title>Genomic Encyclopedia of Type Strains, Phase IV (KMG-IV): sequencing the most valuable type-strain genomes for metagenomic binning, comparative biology and taxonomic classification.</title>
        <authorList>
            <person name="Goeker M."/>
        </authorList>
    </citation>
    <scope>NUCLEOTIDE SEQUENCE [LARGE SCALE GENOMIC DNA]</scope>
    <source>
        <strain evidence="6 7">DSM 29846</strain>
    </source>
</reference>
<dbReference type="RefSeq" id="WP_354417102.1">
    <property type="nucleotide sequence ID" value="NZ_JBEPLM010000013.1"/>
</dbReference>
<dbReference type="Pfam" id="PF07729">
    <property type="entry name" value="FCD"/>
    <property type="match status" value="1"/>
</dbReference>
<name>A0ABV2HZT2_9HYPH</name>
<dbReference type="PANTHER" id="PTHR43537">
    <property type="entry name" value="TRANSCRIPTIONAL REGULATOR, GNTR FAMILY"/>
    <property type="match status" value="1"/>
</dbReference>
<dbReference type="InterPro" id="IPR036388">
    <property type="entry name" value="WH-like_DNA-bd_sf"/>
</dbReference>
<evidence type="ECO:0000256" key="2">
    <source>
        <dbReference type="ARBA" id="ARBA00023125"/>
    </source>
</evidence>
<dbReference type="SUPFAM" id="SSF48008">
    <property type="entry name" value="GntR ligand-binding domain-like"/>
    <property type="match status" value="1"/>
</dbReference>
<evidence type="ECO:0000256" key="4">
    <source>
        <dbReference type="SAM" id="MobiDB-lite"/>
    </source>
</evidence>
<comment type="caution">
    <text evidence="6">The sequence shown here is derived from an EMBL/GenBank/DDBJ whole genome shotgun (WGS) entry which is preliminary data.</text>
</comment>
<evidence type="ECO:0000256" key="1">
    <source>
        <dbReference type="ARBA" id="ARBA00023015"/>
    </source>
</evidence>
<feature type="domain" description="HTH gntR-type" evidence="5">
    <location>
        <begin position="9"/>
        <end position="77"/>
    </location>
</feature>